<dbReference type="SUPFAM" id="SSF50156">
    <property type="entry name" value="PDZ domain-like"/>
    <property type="match status" value="1"/>
</dbReference>
<dbReference type="PROSITE" id="PS50106">
    <property type="entry name" value="PDZ"/>
    <property type="match status" value="1"/>
</dbReference>
<evidence type="ECO:0000256" key="2">
    <source>
        <dbReference type="ARBA" id="ARBA00022448"/>
    </source>
</evidence>
<evidence type="ECO:0000256" key="6">
    <source>
        <dbReference type="ARBA" id="ARBA00022927"/>
    </source>
</evidence>
<evidence type="ECO:0000256" key="8">
    <source>
        <dbReference type="ARBA" id="ARBA00023136"/>
    </source>
</evidence>
<gene>
    <name evidence="11" type="ORF">BTE48_11215</name>
</gene>
<evidence type="ECO:0000256" key="3">
    <source>
        <dbReference type="ARBA" id="ARBA00022475"/>
    </source>
</evidence>
<dbReference type="InterPro" id="IPR036034">
    <property type="entry name" value="PDZ_sf"/>
</dbReference>
<dbReference type="OrthoDB" id="5574088at2"/>
<dbReference type="Pfam" id="PF17820">
    <property type="entry name" value="PDZ_6"/>
    <property type="match status" value="1"/>
</dbReference>
<dbReference type="SMART" id="SM00228">
    <property type="entry name" value="PDZ"/>
    <property type="match status" value="1"/>
</dbReference>
<dbReference type="InterPro" id="IPR041489">
    <property type="entry name" value="PDZ_6"/>
</dbReference>
<keyword evidence="5 9" id="KW-0812">Transmembrane</keyword>
<evidence type="ECO:0000256" key="1">
    <source>
        <dbReference type="ARBA" id="ARBA00004533"/>
    </source>
</evidence>
<evidence type="ECO:0000313" key="12">
    <source>
        <dbReference type="Proteomes" id="UP000191418"/>
    </source>
</evidence>
<keyword evidence="8 9" id="KW-0472">Membrane</keyword>
<reference evidence="11 12" key="1">
    <citation type="submission" date="2017-01" db="EMBL/GenBank/DDBJ databases">
        <title>Genome Sequencing of a Marine Spirillum, Oceanospirillum multiglobuliferum ATCC 33336, from Japan.</title>
        <authorList>
            <person name="Carney J.G."/>
            <person name="Trachtenberg A.M."/>
            <person name="Rheaume B.A."/>
            <person name="Linnane J.D."/>
            <person name="Pitts N.L."/>
            <person name="Mykles D.L."/>
            <person name="Maclea K.S."/>
        </authorList>
    </citation>
    <scope>NUCLEOTIDE SEQUENCE [LARGE SCALE GENOMIC DNA]</scope>
    <source>
        <strain evidence="11 12">ATCC 33336</strain>
    </source>
</reference>
<dbReference type="Gene3D" id="2.30.42.10">
    <property type="match status" value="1"/>
</dbReference>
<keyword evidence="12" id="KW-1185">Reference proteome</keyword>
<evidence type="ECO:0000256" key="5">
    <source>
        <dbReference type="ARBA" id="ARBA00022692"/>
    </source>
</evidence>
<dbReference type="STRING" id="64969.SAMN02745127_02927"/>
<dbReference type="GO" id="GO:0015031">
    <property type="term" value="P:protein transport"/>
    <property type="evidence" value="ECO:0007669"/>
    <property type="project" value="UniProtKB-KW"/>
</dbReference>
<protein>
    <recommendedName>
        <fullName evidence="10">PDZ domain-containing protein</fullName>
    </recommendedName>
</protein>
<evidence type="ECO:0000259" key="10">
    <source>
        <dbReference type="PROSITE" id="PS50106"/>
    </source>
</evidence>
<dbReference type="AlphaFoldDB" id="A0A1T4SC82"/>
<proteinExistence type="predicted"/>
<dbReference type="RefSeq" id="WP_078746442.1">
    <property type="nucleotide sequence ID" value="NZ_FUXG01000028.1"/>
</dbReference>
<evidence type="ECO:0000256" key="7">
    <source>
        <dbReference type="ARBA" id="ARBA00022989"/>
    </source>
</evidence>
<dbReference type="Proteomes" id="UP000191418">
    <property type="component" value="Unassembled WGS sequence"/>
</dbReference>
<name>A0A1T4SC82_9GAMM</name>
<keyword evidence="6" id="KW-0653">Protein transport</keyword>
<keyword evidence="4" id="KW-0997">Cell inner membrane</keyword>
<dbReference type="EMBL" id="MTSM01000014">
    <property type="protein sequence ID" value="OPX55039.1"/>
    <property type="molecule type" value="Genomic_DNA"/>
</dbReference>
<dbReference type="Gene3D" id="2.30.30.830">
    <property type="match status" value="1"/>
</dbReference>
<dbReference type="InterPro" id="IPR024961">
    <property type="entry name" value="T2SS_GspC_N"/>
</dbReference>
<comment type="caution">
    <text evidence="11">The sequence shown here is derived from an EMBL/GenBank/DDBJ whole genome shotgun (WGS) entry which is preliminary data.</text>
</comment>
<comment type="subcellular location">
    <subcellularLocation>
        <location evidence="1">Cell inner membrane</location>
    </subcellularLocation>
</comment>
<sequence length="316" mass="34449">MSIPPFLQQLQSRLLLPLLSIMMTLLVMFSAWQLAQLIWHSAYPNNRILLSQQQAERWAVLAMAPSTTPKALKPEALFTAEARPAPKPKVEAPKTALNLVLKAVFVAPDPQNSGAIIAQLSGASRYYKVGDTIDKLVATLYEVTENYVVLSRNGQLETLEFKPNAKTADKAQIETVIKAPTPQKSDNSPIVQTSSAVLNSLPDTGLAADIKRLNPKAFMNKYQTKFEENPNALLQEAGVTVAAGGRGYQVGQSQYSSLLESAGLKVNDVILSVNGQSLGDPAQDASLLKTLSSQKEVEVMIQRGERQFMVSFPISR</sequence>
<dbReference type="InterPro" id="IPR001478">
    <property type="entry name" value="PDZ"/>
</dbReference>
<dbReference type="Pfam" id="PF11356">
    <property type="entry name" value="T2SSC"/>
    <property type="match status" value="1"/>
</dbReference>
<dbReference type="GO" id="GO:0005886">
    <property type="term" value="C:plasma membrane"/>
    <property type="evidence" value="ECO:0007669"/>
    <property type="project" value="UniProtKB-SubCell"/>
</dbReference>
<feature type="transmembrane region" description="Helical" evidence="9">
    <location>
        <begin position="14"/>
        <end position="35"/>
    </location>
</feature>
<keyword evidence="3" id="KW-1003">Cell membrane</keyword>
<evidence type="ECO:0000256" key="4">
    <source>
        <dbReference type="ARBA" id="ARBA00022519"/>
    </source>
</evidence>
<keyword evidence="7 9" id="KW-1133">Transmembrane helix</keyword>
<feature type="domain" description="PDZ" evidence="10">
    <location>
        <begin position="223"/>
        <end position="305"/>
    </location>
</feature>
<organism evidence="11 12">
    <name type="scientific">Oceanospirillum multiglobuliferum</name>
    <dbReference type="NCBI Taxonomy" id="64969"/>
    <lineage>
        <taxon>Bacteria</taxon>
        <taxon>Pseudomonadati</taxon>
        <taxon>Pseudomonadota</taxon>
        <taxon>Gammaproteobacteria</taxon>
        <taxon>Oceanospirillales</taxon>
        <taxon>Oceanospirillaceae</taxon>
        <taxon>Oceanospirillum</taxon>
    </lineage>
</organism>
<accession>A0A1T4SC82</accession>
<keyword evidence="2" id="KW-0813">Transport</keyword>
<evidence type="ECO:0000313" key="11">
    <source>
        <dbReference type="EMBL" id="OPX55039.1"/>
    </source>
</evidence>
<evidence type="ECO:0000256" key="9">
    <source>
        <dbReference type="SAM" id="Phobius"/>
    </source>
</evidence>